<protein>
    <recommendedName>
        <fullName evidence="2">Replication-associated protein</fullName>
    </recommendedName>
</protein>
<dbReference type="GO" id="GO:0042025">
    <property type="term" value="C:host cell nucleus"/>
    <property type="evidence" value="ECO:0007669"/>
    <property type="project" value="UniProtKB-SubCell"/>
</dbReference>
<dbReference type="GO" id="GO:0003724">
    <property type="term" value="F:RNA helicase activity"/>
    <property type="evidence" value="ECO:0007669"/>
    <property type="project" value="InterPro"/>
</dbReference>
<dbReference type="Pfam" id="PF00910">
    <property type="entry name" value="RNA_helicase"/>
    <property type="match status" value="1"/>
</dbReference>
<dbReference type="SUPFAM" id="SSF52540">
    <property type="entry name" value="P-loop containing nucleoside triphosphate hydrolases"/>
    <property type="match status" value="1"/>
</dbReference>
<dbReference type="GO" id="GO:0003723">
    <property type="term" value="F:RNA binding"/>
    <property type="evidence" value="ECO:0007669"/>
    <property type="project" value="InterPro"/>
</dbReference>
<dbReference type="Proteomes" id="UP000125345">
    <property type="component" value="Segment"/>
</dbReference>
<feature type="domain" description="Helicase superfamily 3 single-stranded DNA/RNA virus" evidence="4">
    <location>
        <begin position="85"/>
        <end position="172"/>
    </location>
</feature>
<keyword evidence="6" id="KW-1185">Reference proteome</keyword>
<dbReference type="InterPro" id="IPR000605">
    <property type="entry name" value="Helicase_SF3_ssDNA/RNA_vir"/>
</dbReference>
<evidence type="ECO:0000256" key="3">
    <source>
        <dbReference type="ARBA" id="ARBA00022562"/>
    </source>
</evidence>
<dbReference type="OrthoDB" id="9195at10239"/>
<dbReference type="InterPro" id="IPR027417">
    <property type="entry name" value="P-loop_NTPase"/>
</dbReference>
<dbReference type="EMBL" id="JX569794">
    <property type="protein sequence ID" value="AGC84158.1"/>
    <property type="molecule type" value="Genomic_DNA"/>
</dbReference>
<evidence type="ECO:0000313" key="6">
    <source>
        <dbReference type="Proteomes" id="UP000125345"/>
    </source>
</evidence>
<accession>L7WRH9</accession>
<evidence type="ECO:0000256" key="1">
    <source>
        <dbReference type="ARBA" id="ARBA00004147"/>
    </source>
</evidence>
<evidence type="ECO:0000259" key="4">
    <source>
        <dbReference type="Pfam" id="PF00910"/>
    </source>
</evidence>
<evidence type="ECO:0000313" key="5">
    <source>
        <dbReference type="EMBL" id="AGC84158.1"/>
    </source>
</evidence>
<dbReference type="GeneID" id="14515774"/>
<dbReference type="KEGG" id="vg:14515774"/>
<proteinExistence type="predicted"/>
<reference evidence="5 6" key="1">
    <citation type="journal article" date="2013" name="Arch. Virol.">
        <title>Novel cyclovirus discovered in the Florida woods cockroach Eurycotis floridana (Walker).</title>
        <authorList>
            <person name="Padilla-Rodriguez M."/>
            <person name="Rosario K."/>
            <person name="Breitbart M."/>
        </authorList>
    </citation>
    <scope>NUCLEOTIDE SEQUENCE [LARGE SCALE GENOMIC DNA]</scope>
    <source>
        <strain evidence="5">GS140</strain>
    </source>
</reference>
<keyword evidence="3" id="KW-1048">Host nucleus</keyword>
<evidence type="ECO:0000256" key="2">
    <source>
        <dbReference type="ARBA" id="ARBA00014531"/>
    </source>
</evidence>
<name>L7WRH9_9CIRC</name>
<dbReference type="RefSeq" id="YP_007392932.1">
    <property type="nucleotide sequence ID" value="NC_020206.1"/>
</dbReference>
<organism evidence="5 6">
    <name type="scientific">Cyclovirus roach</name>
    <dbReference type="NCBI Taxonomy" id="3052164"/>
    <lineage>
        <taxon>Viruses</taxon>
        <taxon>Monodnaviria</taxon>
        <taxon>Shotokuvirae</taxon>
        <taxon>Cressdnaviricota</taxon>
        <taxon>Arfiviricetes</taxon>
        <taxon>Cirlivirales</taxon>
        <taxon>Circoviridae</taxon>
        <taxon>Cyclovirus</taxon>
    </lineage>
</organism>
<sequence>MDPTQTTKNIVRNLGTTLKRGLQVDKGHHNDLAALVDAIQSGQRDIRTIAEAFPTSYIRYHRGIKEYLKTTCPINPRTFKTFVYYYWGPTGTGKSRRSLMEATSIEGGIYYKPRGEWWDGYHQQDNVIIDDFYGWIKWDELLKICDRYPYKVPVKGGYEEFTSRRIWITSNVDTDMLYKFTNYDPAPFERRITNKVHM</sequence>
<comment type="subcellular location">
    <subcellularLocation>
        <location evidence="1">Host nucleus</location>
    </subcellularLocation>
</comment>